<protein>
    <submittedName>
        <fullName evidence="13">Sodium:solute symporter family protein</fullName>
    </submittedName>
</protein>
<dbReference type="Pfam" id="PF00474">
    <property type="entry name" value="SSF"/>
    <property type="match status" value="2"/>
</dbReference>
<evidence type="ECO:0000256" key="1">
    <source>
        <dbReference type="ARBA" id="ARBA00004651"/>
    </source>
</evidence>
<evidence type="ECO:0000256" key="11">
    <source>
        <dbReference type="RuleBase" id="RU362091"/>
    </source>
</evidence>
<dbReference type="GO" id="GO:0006811">
    <property type="term" value="P:monoatomic ion transport"/>
    <property type="evidence" value="ECO:0007669"/>
    <property type="project" value="UniProtKB-KW"/>
</dbReference>
<keyword evidence="6" id="KW-0769">Symport</keyword>
<evidence type="ECO:0000256" key="5">
    <source>
        <dbReference type="ARBA" id="ARBA00022692"/>
    </source>
</evidence>
<keyword evidence="10 12" id="KW-0472">Membrane</keyword>
<proteinExistence type="inferred from homology"/>
<evidence type="ECO:0000256" key="10">
    <source>
        <dbReference type="ARBA" id="ARBA00023136"/>
    </source>
</evidence>
<dbReference type="InterPro" id="IPR038377">
    <property type="entry name" value="Na/Glc_symporter_sf"/>
</dbReference>
<dbReference type="GO" id="GO:0015123">
    <property type="term" value="F:acetate transmembrane transporter activity"/>
    <property type="evidence" value="ECO:0007669"/>
    <property type="project" value="TreeGrafter"/>
</dbReference>
<dbReference type="PROSITE" id="PS50283">
    <property type="entry name" value="NA_SOLUT_SYMP_3"/>
    <property type="match status" value="1"/>
</dbReference>
<comment type="similarity">
    <text evidence="2 11">Belongs to the sodium:solute symporter (SSF) (TC 2.A.21) family.</text>
</comment>
<evidence type="ECO:0000256" key="12">
    <source>
        <dbReference type="SAM" id="Phobius"/>
    </source>
</evidence>
<evidence type="ECO:0000256" key="8">
    <source>
        <dbReference type="ARBA" id="ARBA00023053"/>
    </source>
</evidence>
<feature type="transmembrane region" description="Helical" evidence="12">
    <location>
        <begin position="414"/>
        <end position="434"/>
    </location>
</feature>
<evidence type="ECO:0000313" key="14">
    <source>
        <dbReference type="Proteomes" id="UP000184148"/>
    </source>
</evidence>
<evidence type="ECO:0000256" key="4">
    <source>
        <dbReference type="ARBA" id="ARBA00022475"/>
    </source>
</evidence>
<keyword evidence="7 12" id="KW-1133">Transmembrane helix</keyword>
<evidence type="ECO:0000256" key="2">
    <source>
        <dbReference type="ARBA" id="ARBA00006434"/>
    </source>
</evidence>
<keyword evidence="9" id="KW-0406">Ion transport</keyword>
<dbReference type="PANTHER" id="PTHR48086:SF6">
    <property type="entry name" value="CATION_ACETATE SYMPORTER ACTP"/>
    <property type="match status" value="1"/>
</dbReference>
<evidence type="ECO:0000256" key="6">
    <source>
        <dbReference type="ARBA" id="ARBA00022847"/>
    </source>
</evidence>
<evidence type="ECO:0000256" key="9">
    <source>
        <dbReference type="ARBA" id="ARBA00023065"/>
    </source>
</evidence>
<keyword evidence="5 12" id="KW-0812">Transmembrane</keyword>
<feature type="transmembrane region" description="Helical" evidence="12">
    <location>
        <begin position="552"/>
        <end position="571"/>
    </location>
</feature>
<feature type="transmembrane region" description="Helical" evidence="12">
    <location>
        <begin position="626"/>
        <end position="648"/>
    </location>
</feature>
<feature type="transmembrane region" description="Helical" evidence="12">
    <location>
        <begin position="154"/>
        <end position="173"/>
    </location>
</feature>
<dbReference type="GO" id="GO:0006847">
    <property type="term" value="P:plasma membrane acetate transport"/>
    <property type="evidence" value="ECO:0007669"/>
    <property type="project" value="TreeGrafter"/>
</dbReference>
<keyword evidence="3" id="KW-0813">Transport</keyword>
<organism evidence="13 14">
    <name type="scientific">Desulforamulus putei DSM 12395</name>
    <dbReference type="NCBI Taxonomy" id="1121429"/>
    <lineage>
        <taxon>Bacteria</taxon>
        <taxon>Bacillati</taxon>
        <taxon>Bacillota</taxon>
        <taxon>Clostridia</taxon>
        <taxon>Eubacteriales</taxon>
        <taxon>Peptococcaceae</taxon>
        <taxon>Desulforamulus</taxon>
    </lineage>
</organism>
<feature type="transmembrane region" description="Helical" evidence="12">
    <location>
        <begin position="76"/>
        <end position="98"/>
    </location>
</feature>
<dbReference type="PROSITE" id="PS00457">
    <property type="entry name" value="NA_SOLUT_SYMP_2"/>
    <property type="match status" value="1"/>
</dbReference>
<dbReference type="InterPro" id="IPR018212">
    <property type="entry name" value="Na/solute_symporter_CS"/>
</dbReference>
<feature type="transmembrane region" description="Helical" evidence="12">
    <location>
        <begin position="6"/>
        <end position="26"/>
    </location>
</feature>
<evidence type="ECO:0000256" key="3">
    <source>
        <dbReference type="ARBA" id="ARBA00022448"/>
    </source>
</evidence>
<feature type="transmembrane region" description="Helical" evidence="12">
    <location>
        <begin position="47"/>
        <end position="70"/>
    </location>
</feature>
<dbReference type="PANTHER" id="PTHR48086">
    <property type="entry name" value="SODIUM/PROLINE SYMPORTER-RELATED"/>
    <property type="match status" value="1"/>
</dbReference>
<reference evidence="14" key="1">
    <citation type="submission" date="2016-11" db="EMBL/GenBank/DDBJ databases">
        <authorList>
            <person name="Varghese N."/>
            <person name="Submissions S."/>
        </authorList>
    </citation>
    <scope>NUCLEOTIDE SEQUENCE [LARGE SCALE GENOMIC DNA]</scope>
    <source>
        <strain evidence="14">DSM 12395</strain>
    </source>
</reference>
<dbReference type="Proteomes" id="UP000184148">
    <property type="component" value="Unassembled WGS sequence"/>
</dbReference>
<accession>A0A1M5A4J8</accession>
<dbReference type="OrthoDB" id="9814523at2"/>
<name>A0A1M5A4J8_9FIRM</name>
<feature type="transmembrane region" description="Helical" evidence="12">
    <location>
        <begin position="522"/>
        <end position="540"/>
    </location>
</feature>
<dbReference type="InterPro" id="IPR001734">
    <property type="entry name" value="Na/solute_symporter"/>
</dbReference>
<feature type="transmembrane region" description="Helical" evidence="12">
    <location>
        <begin position="118"/>
        <end position="134"/>
    </location>
</feature>
<keyword evidence="8" id="KW-0915">Sodium</keyword>
<dbReference type="Gene3D" id="1.20.1730.10">
    <property type="entry name" value="Sodium/glucose cotransporter"/>
    <property type="match status" value="2"/>
</dbReference>
<dbReference type="EMBL" id="FQUY01000016">
    <property type="protein sequence ID" value="SHF25239.1"/>
    <property type="molecule type" value="Genomic_DNA"/>
</dbReference>
<dbReference type="STRING" id="1121429.SAMN02745133_02168"/>
<dbReference type="GO" id="GO:0005886">
    <property type="term" value="C:plasma membrane"/>
    <property type="evidence" value="ECO:0007669"/>
    <property type="project" value="UniProtKB-SubCell"/>
</dbReference>
<dbReference type="GO" id="GO:0015293">
    <property type="term" value="F:symporter activity"/>
    <property type="evidence" value="ECO:0007669"/>
    <property type="project" value="UniProtKB-KW"/>
</dbReference>
<evidence type="ECO:0000256" key="7">
    <source>
        <dbReference type="ARBA" id="ARBA00022989"/>
    </source>
</evidence>
<keyword evidence="4" id="KW-1003">Cell membrane</keyword>
<sequence>MTGISWIPLLCVTVLVIGTIGLGFYVQRSVRSAADLYVASRSVSVPMNSAAISGEYLSAASFMGIAGMVMKFGYDVLWYPALYAAGYLFLLLFIASPLRRFGAYTIPDFAEGRFSSPLFRKIAVIFVLVIGFFYTMPQMKGAGVALVNILHTPYWVGVVLVGAVITFNVALGGMKGITFVQAFQYWVKMFAISLPIFILFSMVGGYQQHMSKIGNQGEAGKSIPQFKEDTTVSYKPQAPSNEIIFNAGATATFVNGAEVAVATAKPLPNGATVPAEKMIISGLPGQTTTRDIAGKKVTLYIFPPGSSFTVSDPVPAGSPGSDGKPKTVPVKLTVFPAAGKENVQIMYPKGEKVPNAPPDKKWLEPYGPFTSKYGHPLLYTYSLILAIICGTAGLPHILVRFYTNPDGRTAKRTAFWVLILLGCFYVFPPMWGALGRNLVPHLYAVTGGAFSTDSVVLTMPHILNGAMPYLGDLLSGITSAGAFAGFMTTFSGLLVSITGALAHDIYGNMINPQASPGQRLRAFRIAAVGGGVTAMILGTMVENFDINMMVGWAFAIAAASYFPMLIVSIWWRRTSFIGAATGMLGGGISALVAIVSVMLADKKVIPSLGAFYAANPVIRSLAEQPAIWAVPLALILIFVVSLLTPDAVPRDAGRKMLVLHAPEELALRDEYIKDGSNPAPAGTH</sequence>
<gene>
    <name evidence="13" type="ORF">SAMN02745133_02168</name>
</gene>
<feature type="transmembrane region" description="Helical" evidence="12">
    <location>
        <begin position="477"/>
        <end position="501"/>
    </location>
</feature>
<feature type="transmembrane region" description="Helical" evidence="12">
    <location>
        <begin position="185"/>
        <end position="206"/>
    </location>
</feature>
<comment type="subcellular location">
    <subcellularLocation>
        <location evidence="1">Cell membrane</location>
        <topology evidence="1">Multi-pass membrane protein</topology>
    </subcellularLocation>
</comment>
<dbReference type="RefSeq" id="WP_073239410.1">
    <property type="nucleotide sequence ID" value="NZ_FQUY01000016.1"/>
</dbReference>
<keyword evidence="14" id="KW-1185">Reference proteome</keyword>
<dbReference type="AlphaFoldDB" id="A0A1M5A4J8"/>
<feature type="transmembrane region" description="Helical" evidence="12">
    <location>
        <begin position="576"/>
        <end position="599"/>
    </location>
</feature>
<dbReference type="CDD" id="cd11480">
    <property type="entry name" value="SLC5sbd_u4"/>
    <property type="match status" value="1"/>
</dbReference>
<feature type="transmembrane region" description="Helical" evidence="12">
    <location>
        <begin position="378"/>
        <end position="402"/>
    </location>
</feature>
<dbReference type="InterPro" id="IPR050277">
    <property type="entry name" value="Sodium:Solute_Symporter"/>
</dbReference>
<evidence type="ECO:0000313" key="13">
    <source>
        <dbReference type="EMBL" id="SHF25239.1"/>
    </source>
</evidence>